<organism evidence="1 2">
    <name type="scientific">Apodemus speciosus</name>
    <name type="common">Large Japanese field mouse</name>
    <dbReference type="NCBI Taxonomy" id="105296"/>
    <lineage>
        <taxon>Eukaryota</taxon>
        <taxon>Metazoa</taxon>
        <taxon>Chordata</taxon>
        <taxon>Craniata</taxon>
        <taxon>Vertebrata</taxon>
        <taxon>Euteleostomi</taxon>
        <taxon>Mammalia</taxon>
        <taxon>Eutheria</taxon>
        <taxon>Euarchontoglires</taxon>
        <taxon>Glires</taxon>
        <taxon>Rodentia</taxon>
        <taxon>Myomorpha</taxon>
        <taxon>Muroidea</taxon>
        <taxon>Muridae</taxon>
        <taxon>Murinae</taxon>
        <taxon>Apodemus</taxon>
    </lineage>
</organism>
<evidence type="ECO:0000313" key="2">
    <source>
        <dbReference type="Proteomes" id="UP001623349"/>
    </source>
</evidence>
<reference evidence="1 2" key="1">
    <citation type="submission" date="2024-08" db="EMBL/GenBank/DDBJ databases">
        <title>The draft genome of Apodemus speciosus.</title>
        <authorList>
            <person name="Nabeshima K."/>
            <person name="Suzuki S."/>
            <person name="Onuma M."/>
        </authorList>
    </citation>
    <scope>NUCLEOTIDE SEQUENCE [LARGE SCALE GENOMIC DNA]</scope>
    <source>
        <strain evidence="1">IB14-021</strain>
    </source>
</reference>
<name>A0ABQ0FBA4_APOSI</name>
<dbReference type="GO" id="GO:0007229">
    <property type="term" value="P:integrin-mediated signaling pathway"/>
    <property type="evidence" value="ECO:0007669"/>
    <property type="project" value="UniProtKB-KW"/>
</dbReference>
<accession>A0ABQ0FBA4</accession>
<comment type="caution">
    <text evidence="1">The sequence shown here is derived from an EMBL/GenBank/DDBJ whole genome shotgun (WGS) entry which is preliminary data.</text>
</comment>
<keyword evidence="1" id="KW-0401">Integrin</keyword>
<keyword evidence="2" id="KW-1185">Reference proteome</keyword>
<gene>
    <name evidence="1" type="ORF">APTSU1_001165100</name>
</gene>
<dbReference type="Proteomes" id="UP001623349">
    <property type="component" value="Unassembled WGS sequence"/>
</dbReference>
<protein>
    <submittedName>
        <fullName evidence="1">Integrin alpha-E</fullName>
    </submittedName>
</protein>
<evidence type="ECO:0000313" key="1">
    <source>
        <dbReference type="EMBL" id="GAB1296416.1"/>
    </source>
</evidence>
<proteinExistence type="predicted"/>
<sequence>MQLLRDVTELQILGEISFNKSLYEGLNAESHRTK</sequence>
<dbReference type="EMBL" id="BAAFST010000011">
    <property type="protein sequence ID" value="GAB1296416.1"/>
    <property type="molecule type" value="Genomic_DNA"/>
</dbReference>